<dbReference type="SUPFAM" id="SSF51269">
    <property type="entry name" value="AFP III-like domain"/>
    <property type="match status" value="1"/>
</dbReference>
<protein>
    <submittedName>
        <fullName evidence="2">Pseudaminic acid synthase</fullName>
    </submittedName>
</protein>
<dbReference type="GO" id="GO:0047444">
    <property type="term" value="F:N-acylneuraminate-9-phosphate synthase activity"/>
    <property type="evidence" value="ECO:0007669"/>
    <property type="project" value="TreeGrafter"/>
</dbReference>
<sequence length="349" mass="38670">MKERINIKIGEKIKPFIIAEMSGNHNQSIERALHIVEAAAKCKVDALKLQTFSLDLMTLDSNAEGFIINDSNSLWKGKKLYDLYKEAYTPWEWHKPIFDKCKELGIIGFSTPFDEPAVNFLESLNVPCYKIASFEIVDIPLIKKIASTGKPIIMSTGMATIEEIQEAIDACKNEGNDKIVLLKCTSSYPAIPSSSNLLTIPDMMARFNCSVGISDHTLGLGVSVASVALGATVIEKHFTLSRVDGGIDSAFSMEPQEMHDLVIESERAWQALGTVNYIPTAEEKKTMRFRRSLYVVNDMKAGDLFTLDNLKSIRPAGGISPKHINDLLGKKISKNTKKGTPITWDLVIE</sequence>
<dbReference type="InterPro" id="IPR013974">
    <property type="entry name" value="SAF"/>
</dbReference>
<dbReference type="InterPro" id="IPR020030">
    <property type="entry name" value="Pseudaminic_synth_PseI"/>
</dbReference>
<organism evidence="2 3">
    <name type="scientific">candidate division WOR-1 bacterium RIFOXYB2_FULL_36_35</name>
    <dbReference type="NCBI Taxonomy" id="1802578"/>
    <lineage>
        <taxon>Bacteria</taxon>
        <taxon>Bacillati</taxon>
        <taxon>Saganbacteria</taxon>
    </lineage>
</organism>
<evidence type="ECO:0000313" key="2">
    <source>
        <dbReference type="EMBL" id="OGC16657.1"/>
    </source>
</evidence>
<dbReference type="Gene3D" id="3.20.20.70">
    <property type="entry name" value="Aldolase class I"/>
    <property type="match status" value="1"/>
</dbReference>
<gene>
    <name evidence="2" type="ORF">A2290_03520</name>
</gene>
<dbReference type="Proteomes" id="UP000177905">
    <property type="component" value="Unassembled WGS sequence"/>
</dbReference>
<proteinExistence type="predicted"/>
<evidence type="ECO:0000259" key="1">
    <source>
        <dbReference type="PROSITE" id="PS50844"/>
    </source>
</evidence>
<dbReference type="NCBIfam" id="TIGR03586">
    <property type="entry name" value="PseI"/>
    <property type="match status" value="1"/>
</dbReference>
<dbReference type="Pfam" id="PF03102">
    <property type="entry name" value="NeuB"/>
    <property type="match status" value="1"/>
</dbReference>
<dbReference type="InterPro" id="IPR051690">
    <property type="entry name" value="PseI-like"/>
</dbReference>
<dbReference type="EMBL" id="MEUA01000005">
    <property type="protein sequence ID" value="OGC16657.1"/>
    <property type="molecule type" value="Genomic_DNA"/>
</dbReference>
<evidence type="ECO:0000313" key="3">
    <source>
        <dbReference type="Proteomes" id="UP000177905"/>
    </source>
</evidence>
<dbReference type="PANTHER" id="PTHR42966">
    <property type="entry name" value="N-ACETYLNEURAMINATE SYNTHASE"/>
    <property type="match status" value="1"/>
</dbReference>
<accession>A0A1F4S8E1</accession>
<dbReference type="InterPro" id="IPR013132">
    <property type="entry name" value="PseI/NeuA/B-like_N"/>
</dbReference>
<dbReference type="SUPFAM" id="SSF51569">
    <property type="entry name" value="Aldolase"/>
    <property type="match status" value="1"/>
</dbReference>
<dbReference type="GO" id="GO:0016051">
    <property type="term" value="P:carbohydrate biosynthetic process"/>
    <property type="evidence" value="ECO:0007669"/>
    <property type="project" value="InterPro"/>
</dbReference>
<dbReference type="InterPro" id="IPR057736">
    <property type="entry name" value="SAF_PseI/NeuA/NeuB"/>
</dbReference>
<dbReference type="SMART" id="SM00858">
    <property type="entry name" value="SAF"/>
    <property type="match status" value="1"/>
</dbReference>
<dbReference type="PANTHER" id="PTHR42966:SF2">
    <property type="entry name" value="PSEUDAMINIC ACID SYNTHASE"/>
    <property type="match status" value="1"/>
</dbReference>
<dbReference type="InterPro" id="IPR013785">
    <property type="entry name" value="Aldolase_TIM"/>
</dbReference>
<dbReference type="Pfam" id="PF08666">
    <property type="entry name" value="SAF"/>
    <property type="match status" value="1"/>
</dbReference>
<reference evidence="2 3" key="1">
    <citation type="journal article" date="2016" name="Nat. Commun.">
        <title>Thousands of microbial genomes shed light on interconnected biogeochemical processes in an aquifer system.</title>
        <authorList>
            <person name="Anantharaman K."/>
            <person name="Brown C.T."/>
            <person name="Hug L.A."/>
            <person name="Sharon I."/>
            <person name="Castelle C.J."/>
            <person name="Probst A.J."/>
            <person name="Thomas B.C."/>
            <person name="Singh A."/>
            <person name="Wilkins M.J."/>
            <person name="Karaoz U."/>
            <person name="Brodie E.L."/>
            <person name="Williams K.H."/>
            <person name="Hubbard S.S."/>
            <person name="Banfield J.F."/>
        </authorList>
    </citation>
    <scope>NUCLEOTIDE SEQUENCE [LARGE SCALE GENOMIC DNA]</scope>
</reference>
<dbReference type="Gene3D" id="3.90.1210.10">
    <property type="entry name" value="Antifreeze-like/N-acetylneuraminic acid synthase C-terminal domain"/>
    <property type="match status" value="1"/>
</dbReference>
<dbReference type="CDD" id="cd11615">
    <property type="entry name" value="SAF_NeuB_like"/>
    <property type="match status" value="1"/>
</dbReference>
<name>A0A1F4S8E1_UNCSA</name>
<comment type="caution">
    <text evidence="2">The sequence shown here is derived from an EMBL/GenBank/DDBJ whole genome shotgun (WGS) entry which is preliminary data.</text>
</comment>
<dbReference type="InterPro" id="IPR036732">
    <property type="entry name" value="AFP_Neu5c_C_sf"/>
</dbReference>
<dbReference type="PROSITE" id="PS50844">
    <property type="entry name" value="AFP_LIKE"/>
    <property type="match status" value="1"/>
</dbReference>
<dbReference type="InterPro" id="IPR006190">
    <property type="entry name" value="SAF_AFP_Neu5Ac"/>
</dbReference>
<feature type="domain" description="AFP-like" evidence="1">
    <location>
        <begin position="292"/>
        <end position="349"/>
    </location>
</feature>
<dbReference type="AlphaFoldDB" id="A0A1F4S8E1"/>